<feature type="compositionally biased region" description="Basic residues" evidence="3">
    <location>
        <begin position="727"/>
        <end position="738"/>
    </location>
</feature>
<gene>
    <name evidence="4" type="ORF">Moror_521</name>
</gene>
<evidence type="ECO:0000313" key="5">
    <source>
        <dbReference type="Proteomes" id="UP000017559"/>
    </source>
</evidence>
<feature type="compositionally biased region" description="Polar residues" evidence="3">
    <location>
        <begin position="552"/>
        <end position="569"/>
    </location>
</feature>
<dbReference type="EMBL" id="AWSO01001224">
    <property type="protein sequence ID" value="ESK84812.1"/>
    <property type="molecule type" value="Genomic_DNA"/>
</dbReference>
<dbReference type="PANTHER" id="PTHR46771:SF5">
    <property type="entry name" value="DETERIN"/>
    <property type="match status" value="1"/>
</dbReference>
<keyword evidence="1" id="KW-0479">Metal-binding</keyword>
<evidence type="ECO:0000256" key="1">
    <source>
        <dbReference type="ARBA" id="ARBA00022723"/>
    </source>
</evidence>
<feature type="compositionally biased region" description="Acidic residues" evidence="3">
    <location>
        <begin position="396"/>
        <end position="412"/>
    </location>
</feature>
<dbReference type="CDD" id="cd00022">
    <property type="entry name" value="BIR"/>
    <property type="match status" value="1"/>
</dbReference>
<dbReference type="PROSITE" id="PS50143">
    <property type="entry name" value="BIR_REPEAT_2"/>
    <property type="match status" value="2"/>
</dbReference>
<dbReference type="SUPFAM" id="SSF57924">
    <property type="entry name" value="Inhibitor of apoptosis (IAP) repeat"/>
    <property type="match status" value="2"/>
</dbReference>
<feature type="compositionally biased region" description="Basic residues" evidence="3">
    <location>
        <begin position="347"/>
        <end position="359"/>
    </location>
</feature>
<dbReference type="PANTHER" id="PTHR46771">
    <property type="entry name" value="DETERIN"/>
    <property type="match status" value="1"/>
</dbReference>
<feature type="region of interest" description="Disordered" evidence="3">
    <location>
        <begin position="787"/>
        <end position="822"/>
    </location>
</feature>
<comment type="caution">
    <text evidence="4">The sequence shown here is derived from an EMBL/GenBank/DDBJ whole genome shotgun (WGS) entry which is preliminary data.</text>
</comment>
<dbReference type="GO" id="GO:0046872">
    <property type="term" value="F:metal ion binding"/>
    <property type="evidence" value="ECO:0007669"/>
    <property type="project" value="UniProtKB-KW"/>
</dbReference>
<evidence type="ECO:0000256" key="3">
    <source>
        <dbReference type="SAM" id="MobiDB-lite"/>
    </source>
</evidence>
<sequence length="917" mass="99899">MSYIILQNRIDSFTKPKRKKGSSKSVGNLKWPHPPHWLANADTLAEAGFYFDPSPDDKDNVRCYMCGKEIGEWAEDDDPHQIHFEKCGKTCGWASARCGVEQDKDKKGRFDFKDKNRLPTSKAMEKARLQTFTLENRWPHDQVSNHGANSKNMARAGFVYLPTQDVDDLATCLYCGICLNGWDEEDDPMEEHRKRVSSTGTACAMFPDIAVKPSTKSKSKTKPSHTDVLMPTKQHDGLNDEDEDVETLKASTSTAKTPRRPRNAKGAKTPGTSRTRSSSRSQQTTVGVDDEEDDDEEPVSRGVTPALTSKAPKKASTTGTRARTRSKSTTRAVTAGQESDEEAKVPAPKRKASSTRPRAKSKDPGDADSDDLSRSTSTKPSTRTRSKSKSRVSVIPEDDNDSGPPEDGDITEETTTTRSTKPRNAKPASHARTLSKASEDESDIARALSSAFSSNARDDAVPSTKTRKSSKPPSTAGPSKFAAQEELGPSTSRKKVGGGHKRTASSASQRGKSRAPPPEQIEEDEEMDVADMEMDLEAHIPPPTPMVEQESKPVSSKAESTKPQKTVQSEAKPASRNESLPLPTQPTNRPPLSRMASATSSTGSDATGVSKGMVKALASRYESEEPPAAPMLKSQRSQQGDAPPIISPDKPPSSSSLRPPAPLSRTANGKSASATAKTTLIEKPRSRGQSRIGSGSEDESREVDAELQLVEISSGDEIDENGVKTPSPKKSKKKAKKTVVHEKDEREERKENERPVAGQPAIADRSHAVPKKVKDVMHIDDIVVQNTESAATEDTKMADSQDSGGANAAAERPITPPPISNIVPSFPKTPLPNGNDSGAVNKVPMTPGFQFQFIPPLSKEPFVNIEILSDEELNMTVEEWIRYQMGLEYEKFKKDGENELDAFQRKAEEVRRAIEAL</sequence>
<dbReference type="AlphaFoldDB" id="V2WTB2"/>
<dbReference type="KEGG" id="mrr:Moror_521"/>
<dbReference type="OrthoDB" id="2196114at2759"/>
<dbReference type="STRING" id="1381753.V2WTB2"/>
<feature type="region of interest" description="Disordered" evidence="3">
    <location>
        <begin position="207"/>
        <end position="773"/>
    </location>
</feature>
<feature type="compositionally biased region" description="Basic and acidic residues" evidence="3">
    <location>
        <begin position="764"/>
        <end position="773"/>
    </location>
</feature>
<evidence type="ECO:0000256" key="2">
    <source>
        <dbReference type="ARBA" id="ARBA00022833"/>
    </source>
</evidence>
<accession>V2WTB2</accession>
<dbReference type="Proteomes" id="UP000017559">
    <property type="component" value="Unassembled WGS sequence"/>
</dbReference>
<feature type="compositionally biased region" description="Low complexity" evidence="3">
    <location>
        <begin position="272"/>
        <end position="285"/>
    </location>
</feature>
<dbReference type="InterPro" id="IPR051190">
    <property type="entry name" value="Baculoviral_IAP"/>
</dbReference>
<feature type="compositionally biased region" description="Basic residues" evidence="3">
    <location>
        <begin position="492"/>
        <end position="503"/>
    </location>
</feature>
<keyword evidence="5" id="KW-1185">Reference proteome</keyword>
<organism evidence="4 5">
    <name type="scientific">Moniliophthora roreri (strain MCA 2997)</name>
    <name type="common">Cocoa frosty pod rot fungus</name>
    <name type="synonym">Crinipellis roreri</name>
    <dbReference type="NCBI Taxonomy" id="1381753"/>
    <lineage>
        <taxon>Eukaryota</taxon>
        <taxon>Fungi</taxon>
        <taxon>Dikarya</taxon>
        <taxon>Basidiomycota</taxon>
        <taxon>Agaricomycotina</taxon>
        <taxon>Agaricomycetes</taxon>
        <taxon>Agaricomycetidae</taxon>
        <taxon>Agaricales</taxon>
        <taxon>Marasmiineae</taxon>
        <taxon>Marasmiaceae</taxon>
        <taxon>Moniliophthora</taxon>
    </lineage>
</organism>
<feature type="compositionally biased region" description="Polar residues" evidence="3">
    <location>
        <begin position="666"/>
        <end position="678"/>
    </location>
</feature>
<name>V2WTB2_MONRO</name>
<keyword evidence="2" id="KW-0862">Zinc</keyword>
<feature type="compositionally biased region" description="Low complexity" evidence="3">
    <location>
        <begin position="596"/>
        <end position="610"/>
    </location>
</feature>
<feature type="compositionally biased region" description="Acidic residues" evidence="3">
    <location>
        <begin position="520"/>
        <end position="535"/>
    </location>
</feature>
<feature type="compositionally biased region" description="Acidic residues" evidence="3">
    <location>
        <begin position="288"/>
        <end position="297"/>
    </location>
</feature>
<dbReference type="InterPro" id="IPR001370">
    <property type="entry name" value="BIR_rpt"/>
</dbReference>
<evidence type="ECO:0000313" key="4">
    <source>
        <dbReference type="EMBL" id="ESK84812.1"/>
    </source>
</evidence>
<dbReference type="HOGENOM" id="CLU_016657_0_0_1"/>
<protein>
    <submittedName>
        <fullName evidence="4">Chromosome segregation protein</fullName>
    </submittedName>
</protein>
<dbReference type="Pfam" id="PF00653">
    <property type="entry name" value="BIR"/>
    <property type="match status" value="2"/>
</dbReference>
<feature type="compositionally biased region" description="Basic and acidic residues" evidence="3">
    <location>
        <begin position="739"/>
        <end position="754"/>
    </location>
</feature>
<dbReference type="Gene3D" id="1.10.1170.10">
    <property type="entry name" value="Inhibitor Of Apoptosis Protein (2mihbC-IAP-1), Chain A"/>
    <property type="match status" value="2"/>
</dbReference>
<reference evidence="4 5" key="1">
    <citation type="journal article" date="2014" name="BMC Genomics">
        <title>Genome and secretome analysis of the hemibiotrophic fungal pathogen, Moniliophthora roreri, which causes frosty pod rot disease of cacao: mechanisms of the biotrophic and necrotrophic phases.</title>
        <authorList>
            <person name="Meinhardt L.W."/>
            <person name="Costa G.G.L."/>
            <person name="Thomazella D.P.T."/>
            <person name="Teixeira P.J.P.L."/>
            <person name="Carazzolle M.F."/>
            <person name="Schuster S.C."/>
            <person name="Carlson J.E."/>
            <person name="Guiltinan M.J."/>
            <person name="Mieczkowski P."/>
            <person name="Farmer A."/>
            <person name="Ramaraj T."/>
            <person name="Crozier J."/>
            <person name="Davis R.E."/>
            <person name="Shao J."/>
            <person name="Melnick R.L."/>
            <person name="Pereira G.A.G."/>
            <person name="Bailey B.A."/>
        </authorList>
    </citation>
    <scope>NUCLEOTIDE SEQUENCE [LARGE SCALE GENOMIC DNA]</scope>
    <source>
        <strain evidence="4 5">MCA 2997</strain>
    </source>
</reference>
<dbReference type="SMART" id="SM00238">
    <property type="entry name" value="BIR"/>
    <property type="match status" value="2"/>
</dbReference>
<proteinExistence type="predicted"/>